<keyword evidence="1" id="KW-0067">ATP-binding</keyword>
<proteinExistence type="predicted"/>
<keyword evidence="1" id="KW-0347">Helicase</keyword>
<accession>A0A2P2NKK0</accession>
<organism evidence="1">
    <name type="scientific">Rhizophora mucronata</name>
    <name type="common">Asiatic mangrove</name>
    <dbReference type="NCBI Taxonomy" id="61149"/>
    <lineage>
        <taxon>Eukaryota</taxon>
        <taxon>Viridiplantae</taxon>
        <taxon>Streptophyta</taxon>
        <taxon>Embryophyta</taxon>
        <taxon>Tracheophyta</taxon>
        <taxon>Spermatophyta</taxon>
        <taxon>Magnoliopsida</taxon>
        <taxon>eudicotyledons</taxon>
        <taxon>Gunneridae</taxon>
        <taxon>Pentapetalae</taxon>
        <taxon>rosids</taxon>
        <taxon>fabids</taxon>
        <taxon>Malpighiales</taxon>
        <taxon>Rhizophoraceae</taxon>
        <taxon>Rhizophora</taxon>
    </lineage>
</organism>
<sequence length="102" mass="11903">MDLCDHCQSCIQVITFWLFDIKIFHLKGSTRNCEDFTVEEIPCKFLSIQCGRCDNLVKIRSPLNKLPKQPKKDLNVDCPLMSFIEHYYQVLGKILVNQDLPK</sequence>
<keyword evidence="1" id="KW-0547">Nucleotide-binding</keyword>
<dbReference type="EMBL" id="GGEC01062522">
    <property type="protein sequence ID" value="MBX43006.1"/>
    <property type="molecule type" value="Transcribed_RNA"/>
</dbReference>
<keyword evidence="1" id="KW-0378">Hydrolase</keyword>
<evidence type="ECO:0000313" key="1">
    <source>
        <dbReference type="EMBL" id="MBX43006.1"/>
    </source>
</evidence>
<protein>
    <submittedName>
        <fullName evidence="1">Putative pre-mRNA-splicing factor ATP-dependent RNA helicase</fullName>
    </submittedName>
</protein>
<name>A0A2P2NKK0_RHIMU</name>
<dbReference type="GO" id="GO:0004386">
    <property type="term" value="F:helicase activity"/>
    <property type="evidence" value="ECO:0007669"/>
    <property type="project" value="UniProtKB-KW"/>
</dbReference>
<dbReference type="AlphaFoldDB" id="A0A2P2NKK0"/>
<reference evidence="1" key="1">
    <citation type="submission" date="2018-02" db="EMBL/GenBank/DDBJ databases">
        <title>Rhizophora mucronata_Transcriptome.</title>
        <authorList>
            <person name="Meera S.P."/>
            <person name="Sreeshan A."/>
            <person name="Augustine A."/>
        </authorList>
    </citation>
    <scope>NUCLEOTIDE SEQUENCE</scope>
    <source>
        <tissue evidence="1">Leaf</tissue>
    </source>
</reference>